<protein>
    <submittedName>
        <fullName evidence="1">Uncharacterized protein</fullName>
    </submittedName>
</protein>
<gene>
    <name evidence="1" type="ORF">SAMN02910265_02427</name>
</gene>
<accession>A0A1H6KG37</accession>
<dbReference type="AlphaFoldDB" id="A0A1H6KG37"/>
<dbReference type="OrthoDB" id="2043689at2"/>
<organism evidence="1 2">
    <name type="scientific">Ruminococcus flavefaciens</name>
    <dbReference type="NCBI Taxonomy" id="1265"/>
    <lineage>
        <taxon>Bacteria</taxon>
        <taxon>Bacillati</taxon>
        <taxon>Bacillota</taxon>
        <taxon>Clostridia</taxon>
        <taxon>Eubacteriales</taxon>
        <taxon>Oscillospiraceae</taxon>
        <taxon>Ruminococcus</taxon>
    </lineage>
</organism>
<dbReference type="Pfam" id="PF20541">
    <property type="entry name" value="DUF6756"/>
    <property type="match status" value="1"/>
</dbReference>
<reference evidence="1 2" key="1">
    <citation type="submission" date="2016-10" db="EMBL/GenBank/DDBJ databases">
        <authorList>
            <person name="de Groot N.N."/>
        </authorList>
    </citation>
    <scope>NUCLEOTIDE SEQUENCE [LARGE SCALE GENOMIC DNA]</scope>
    <source>
        <strain evidence="1 2">YAD2003</strain>
    </source>
</reference>
<evidence type="ECO:0000313" key="2">
    <source>
        <dbReference type="Proteomes" id="UP000183190"/>
    </source>
</evidence>
<name>A0A1H6KG37_RUMFL</name>
<dbReference type="InterPro" id="IPR046644">
    <property type="entry name" value="DUF6756"/>
</dbReference>
<sequence>MSDDWKSTEWRDKAFRKPFRYWIRDEIEEIIKEENIDRKRFYEASKNNYQSIINKFYYSFIDYEDKRKPDFTELSYLWLIFQKNLKRSPLIHWGKDYNEYIGSIASLIPDEYLNNMHYLILSQGWVYEGYIPEIIAVLKETDGWLDDFYVVSKKYEYVIVHTDDGECMYSLTK</sequence>
<proteinExistence type="predicted"/>
<dbReference type="RefSeq" id="WP_074717750.1">
    <property type="nucleotide sequence ID" value="NZ_FNWV01000009.1"/>
</dbReference>
<evidence type="ECO:0000313" key="1">
    <source>
        <dbReference type="EMBL" id="SEH74298.1"/>
    </source>
</evidence>
<dbReference type="EMBL" id="FNWV01000009">
    <property type="protein sequence ID" value="SEH74298.1"/>
    <property type="molecule type" value="Genomic_DNA"/>
</dbReference>
<dbReference type="Proteomes" id="UP000183190">
    <property type="component" value="Unassembled WGS sequence"/>
</dbReference>